<dbReference type="Pfam" id="PF07627">
    <property type="entry name" value="PSCyt3"/>
    <property type="match status" value="1"/>
</dbReference>
<feature type="domain" description="DUF1588" evidence="3">
    <location>
        <begin position="642"/>
        <end position="739"/>
    </location>
</feature>
<dbReference type="InterPro" id="IPR013039">
    <property type="entry name" value="DUF1588"/>
</dbReference>
<feature type="domain" description="Cytochrome C Planctomycete-type" evidence="5">
    <location>
        <begin position="47"/>
        <end position="94"/>
    </location>
</feature>
<dbReference type="EMBL" id="JBHUJC010000001">
    <property type="protein sequence ID" value="MFD2275058.1"/>
    <property type="molecule type" value="Genomic_DNA"/>
</dbReference>
<evidence type="ECO:0000259" key="1">
    <source>
        <dbReference type="Pfam" id="PF07624"/>
    </source>
</evidence>
<evidence type="ECO:0000259" key="2">
    <source>
        <dbReference type="Pfam" id="PF07626"/>
    </source>
</evidence>
<dbReference type="Pfam" id="PF07624">
    <property type="entry name" value="PSD2"/>
    <property type="match status" value="1"/>
</dbReference>
<feature type="domain" description="DUF1592" evidence="4">
    <location>
        <begin position="499"/>
        <end position="623"/>
    </location>
</feature>
<evidence type="ECO:0000259" key="4">
    <source>
        <dbReference type="Pfam" id="PF07631"/>
    </source>
</evidence>
<keyword evidence="8" id="KW-1185">Reference proteome</keyword>
<dbReference type="InterPro" id="IPR011478">
    <property type="entry name" value="DUF1585"/>
</dbReference>
<feature type="domain" description="DUF1587" evidence="2">
    <location>
        <begin position="131"/>
        <end position="191"/>
    </location>
</feature>
<feature type="domain" description="DUF1585" evidence="1">
    <location>
        <begin position="757"/>
        <end position="829"/>
    </location>
</feature>
<dbReference type="Pfam" id="PF07631">
    <property type="entry name" value="PSD4"/>
    <property type="match status" value="1"/>
</dbReference>
<feature type="domain" description="DUF1595" evidence="6">
    <location>
        <begin position="429"/>
        <end position="490"/>
    </location>
</feature>
<dbReference type="InterPro" id="IPR013042">
    <property type="entry name" value="DUF1592"/>
</dbReference>
<name>A0ABW5E1E2_9BACT</name>
<evidence type="ECO:0000313" key="7">
    <source>
        <dbReference type="EMBL" id="MFD2275058.1"/>
    </source>
</evidence>
<dbReference type="Pfam" id="PF07626">
    <property type="entry name" value="PSD3"/>
    <property type="match status" value="1"/>
</dbReference>
<gene>
    <name evidence="7" type="ORF">ACFSQZ_01125</name>
</gene>
<protein>
    <submittedName>
        <fullName evidence="7">DUF1592 domain-containing protein</fullName>
    </submittedName>
</protein>
<proteinExistence type="predicted"/>
<dbReference type="Pfam" id="PF07635">
    <property type="entry name" value="PSCyt1"/>
    <property type="match status" value="1"/>
</dbReference>
<accession>A0ABW5E1E2</accession>
<dbReference type="Pfam" id="PF07637">
    <property type="entry name" value="PSD5"/>
    <property type="match status" value="1"/>
</dbReference>
<dbReference type="RefSeq" id="WP_377095940.1">
    <property type="nucleotide sequence ID" value="NZ_JBHSJM010000001.1"/>
</dbReference>
<dbReference type="InterPro" id="IPR011429">
    <property type="entry name" value="Cyt_c_Planctomycete-type"/>
</dbReference>
<organism evidence="7 8">
    <name type="scientific">Rubritalea spongiae</name>
    <dbReference type="NCBI Taxonomy" id="430797"/>
    <lineage>
        <taxon>Bacteria</taxon>
        <taxon>Pseudomonadati</taxon>
        <taxon>Verrucomicrobiota</taxon>
        <taxon>Verrucomicrobiia</taxon>
        <taxon>Verrucomicrobiales</taxon>
        <taxon>Rubritaleaceae</taxon>
        <taxon>Rubritalea</taxon>
    </lineage>
</organism>
<comment type="caution">
    <text evidence="7">The sequence shown here is derived from an EMBL/GenBank/DDBJ whole genome shotgun (WGS) entry which is preliminary data.</text>
</comment>
<evidence type="ECO:0000313" key="8">
    <source>
        <dbReference type="Proteomes" id="UP001597297"/>
    </source>
</evidence>
<dbReference type="Proteomes" id="UP001597297">
    <property type="component" value="Unassembled WGS sequence"/>
</dbReference>
<evidence type="ECO:0000259" key="5">
    <source>
        <dbReference type="Pfam" id="PF07635"/>
    </source>
</evidence>
<reference evidence="8" key="1">
    <citation type="journal article" date="2019" name="Int. J. Syst. Evol. Microbiol.">
        <title>The Global Catalogue of Microorganisms (GCM) 10K type strain sequencing project: providing services to taxonomists for standard genome sequencing and annotation.</title>
        <authorList>
            <consortium name="The Broad Institute Genomics Platform"/>
            <consortium name="The Broad Institute Genome Sequencing Center for Infectious Disease"/>
            <person name="Wu L."/>
            <person name="Ma J."/>
        </authorList>
    </citation>
    <scope>NUCLEOTIDE SEQUENCE [LARGE SCALE GENOMIC DNA]</scope>
    <source>
        <strain evidence="8">JCM 16545</strain>
    </source>
</reference>
<evidence type="ECO:0000259" key="3">
    <source>
        <dbReference type="Pfam" id="PF07627"/>
    </source>
</evidence>
<evidence type="ECO:0000259" key="6">
    <source>
        <dbReference type="Pfam" id="PF07637"/>
    </source>
</evidence>
<dbReference type="InterPro" id="IPR013043">
    <property type="entry name" value="DUF1595"/>
</dbReference>
<dbReference type="InterPro" id="IPR013036">
    <property type="entry name" value="DUF1587"/>
</dbReference>
<sequence length="832" mass="95054">MKFQKQYSPPRLMILVGYLIVGISKAETTQATIVPTKHIQPFLEKHCINCHGPEKQKGQLRFDDISWSISTNDKAQHWQDILDVLNANEMPPEEKPQPEKEELLEVLNTLTKTLNTARKRLTASGGEITMRHLNRREYVNSIRDLFGIHISENALPEDAESENFDTAGSAQYFSSVNFERYYDLGTKIAREGLNWSGKPYQEPSKVTRYPGQHGNKRLKSSIADAQKKKQQLEAGVHWKKVGFKDEVDKRLFLDRYEGRYGLSEKYLDRLKGREGSYIFNGLRGTDDATIHLDKADPRAAYRLKIYAGTVAGTPEARHYLYTRTRSHSEHKVMKVTGTEQNLGTLEFLTTPKLLSDDKRNAVTFYEASPFLTYDRKFKNYQRQIGDKTDFASIYIDRVDVEGPFYPKKSNFFGNLISKEGKDLAGPDNARELIKKFAYEAFRRQTPETAYINELVDYFEQNIEAGDRYEEAMSKTLGVVLTSPNFLYIQESPTSNSITAREFVIRLSYFLWSSPPDEELYQLAESGTLHSEVLKEQVVRMLADRKAESFFKGFMDQWAEIDRFHAISVDPQEYFHYNKGVQASATQEVYEFFKVLVKENLPVENIIDSDFVVINQHLGHYYGIAGAQSDDFQKVPLPQKTKRGGFLTQTAFLTMGSNGERSSPVIRGTMVLDKILNDPPPPPPPNVPELGLNVKEPLSNREMVKLHQSQTQCSSCHSRIDPIGFGMENFDAIGRFRTREKIGKSELDIEAGGTLVSGITFNGIDELKTLLKTQRHRLAREFIESMASYGIGRDMEFSDDTAIHELTVKCLDDDFRLQAMIYRIISSPLFRSK</sequence>